<dbReference type="Pfam" id="PF00535">
    <property type="entry name" value="Glycos_transf_2"/>
    <property type="match status" value="1"/>
</dbReference>
<dbReference type="AlphaFoldDB" id="A0A1G8U545"/>
<dbReference type="InterPro" id="IPR053553">
    <property type="entry name" value="GDP_glucuronosyltransferase"/>
</dbReference>
<gene>
    <name evidence="3" type="ORF">SAMN04515672_0717</name>
</gene>
<dbReference type="Proteomes" id="UP000198882">
    <property type="component" value="Unassembled WGS sequence"/>
</dbReference>
<dbReference type="NCBIfam" id="NF041394">
    <property type="entry name" value="GtaseAglG_Halo"/>
    <property type="match status" value="1"/>
</dbReference>
<accession>A0A1G8U545</accession>
<dbReference type="PANTHER" id="PTHR43685">
    <property type="entry name" value="GLYCOSYLTRANSFERASE"/>
    <property type="match status" value="1"/>
</dbReference>
<dbReference type="STRING" id="1095776.SAMN04515672_0717"/>
<organism evidence="3 4">
    <name type="scientific">Natronorubrum texcoconense</name>
    <dbReference type="NCBI Taxonomy" id="1095776"/>
    <lineage>
        <taxon>Archaea</taxon>
        <taxon>Methanobacteriati</taxon>
        <taxon>Methanobacteriota</taxon>
        <taxon>Stenosarchaea group</taxon>
        <taxon>Halobacteria</taxon>
        <taxon>Halobacteriales</taxon>
        <taxon>Natrialbaceae</taxon>
        <taxon>Natronorubrum</taxon>
    </lineage>
</organism>
<dbReference type="SUPFAM" id="SSF53448">
    <property type="entry name" value="Nucleotide-diphospho-sugar transferases"/>
    <property type="match status" value="1"/>
</dbReference>
<feature type="transmembrane region" description="Helical" evidence="1">
    <location>
        <begin position="283"/>
        <end position="302"/>
    </location>
</feature>
<dbReference type="EMBL" id="FNFE01000001">
    <property type="protein sequence ID" value="SDJ48225.1"/>
    <property type="molecule type" value="Genomic_DNA"/>
</dbReference>
<keyword evidence="4" id="KW-1185">Reference proteome</keyword>
<dbReference type="OrthoDB" id="324632at2157"/>
<sequence>MKVSVVICTYAMERYDVFSECVDSVLEQTYDPLEIVIVVDGNEPVFERVRGDYGDLEDVVLHCNDENQGISYSRTRGAEIATGDVVAFIDDDAVAEPDWVAELARVYEESDAIAVGGHAKPDWVTKKPDFFPEEFYWLVGCDERGMGEHMEELRNTYGSNISYRRDVFLNVGGYDENTGRKGDRHIQAHEAPVCIRMANKYGKGVIYNTDAVVNHKLFDYRGEFRWLVFRSFWQGYSKRIMDLLLPEASGDKNDYLKQLMLEFVPDRVGELVREPSSAKAKQLVTIFVFTAAVGFGYLYGLLDVNRSELTADREVSTGS</sequence>
<dbReference type="InterPro" id="IPR029044">
    <property type="entry name" value="Nucleotide-diphossugar_trans"/>
</dbReference>
<evidence type="ECO:0000313" key="4">
    <source>
        <dbReference type="Proteomes" id="UP000198882"/>
    </source>
</evidence>
<dbReference type="InterPro" id="IPR001173">
    <property type="entry name" value="Glyco_trans_2-like"/>
</dbReference>
<keyword evidence="1" id="KW-1133">Transmembrane helix</keyword>
<evidence type="ECO:0000313" key="3">
    <source>
        <dbReference type="EMBL" id="SDJ48225.1"/>
    </source>
</evidence>
<proteinExistence type="predicted"/>
<keyword evidence="1" id="KW-0812">Transmembrane</keyword>
<dbReference type="InterPro" id="IPR050834">
    <property type="entry name" value="Glycosyltransf_2"/>
</dbReference>
<feature type="domain" description="Glycosyltransferase 2-like" evidence="2">
    <location>
        <begin position="4"/>
        <end position="168"/>
    </location>
</feature>
<evidence type="ECO:0000259" key="2">
    <source>
        <dbReference type="Pfam" id="PF00535"/>
    </source>
</evidence>
<keyword evidence="1" id="KW-0472">Membrane</keyword>
<dbReference type="Gene3D" id="3.90.550.10">
    <property type="entry name" value="Spore Coat Polysaccharide Biosynthesis Protein SpsA, Chain A"/>
    <property type="match status" value="1"/>
</dbReference>
<protein>
    <submittedName>
        <fullName evidence="3">Glycosyl transferase family 2</fullName>
    </submittedName>
</protein>
<keyword evidence="3" id="KW-0808">Transferase</keyword>
<dbReference type="CDD" id="cd00761">
    <property type="entry name" value="Glyco_tranf_GTA_type"/>
    <property type="match status" value="1"/>
</dbReference>
<dbReference type="GO" id="GO:0016740">
    <property type="term" value="F:transferase activity"/>
    <property type="evidence" value="ECO:0007669"/>
    <property type="project" value="UniProtKB-KW"/>
</dbReference>
<reference evidence="4" key="1">
    <citation type="submission" date="2016-10" db="EMBL/GenBank/DDBJ databases">
        <authorList>
            <person name="Varghese N."/>
            <person name="Submissions S."/>
        </authorList>
    </citation>
    <scope>NUCLEOTIDE SEQUENCE [LARGE SCALE GENOMIC DNA]</scope>
    <source>
        <strain evidence="4">B4,CECT 8067,JCM 17497</strain>
    </source>
</reference>
<evidence type="ECO:0000256" key="1">
    <source>
        <dbReference type="SAM" id="Phobius"/>
    </source>
</evidence>
<name>A0A1G8U545_9EURY</name>
<dbReference type="RefSeq" id="WP_090303214.1">
    <property type="nucleotide sequence ID" value="NZ_FNFE01000001.1"/>
</dbReference>
<dbReference type="PANTHER" id="PTHR43685:SF2">
    <property type="entry name" value="GLYCOSYLTRANSFERASE 2-LIKE DOMAIN-CONTAINING PROTEIN"/>
    <property type="match status" value="1"/>
</dbReference>